<gene>
    <name evidence="1" type="ORF">AKJ53_01645</name>
</gene>
<proteinExistence type="predicted"/>
<comment type="caution">
    <text evidence="1">The sequence shown here is derived from an EMBL/GenBank/DDBJ whole genome shotgun (WGS) entry which is preliminary data.</text>
</comment>
<reference evidence="1 2" key="1">
    <citation type="journal article" date="2016" name="Sci. Rep.">
        <title>Metabolic traits of an uncultured archaeal lineage -MSBL1- from brine pools of the Red Sea.</title>
        <authorList>
            <person name="Mwirichia R."/>
            <person name="Alam I."/>
            <person name="Rashid M."/>
            <person name="Vinu M."/>
            <person name="Ba-Alawi W."/>
            <person name="Anthony Kamau A."/>
            <person name="Kamanda Ngugi D."/>
            <person name="Goker M."/>
            <person name="Klenk H.P."/>
            <person name="Bajic V."/>
            <person name="Stingl U."/>
        </authorList>
    </citation>
    <scope>NUCLEOTIDE SEQUENCE [LARGE SCALE GENOMIC DNA]</scope>
    <source>
        <strain evidence="1">SCGC-AAA382F02</strain>
    </source>
</reference>
<protein>
    <recommendedName>
        <fullName evidence="3">HPr kinase/phosphorylase C-terminal domain-containing protein</fullName>
    </recommendedName>
</protein>
<dbReference type="Proteomes" id="UP000070491">
    <property type="component" value="Unassembled WGS sequence"/>
</dbReference>
<sequence>MPNVPNYKVEIMDPEKKDKLIGEKYQENISYGRKANLSGTCIKLLTNVEKFKEMWEDNFKSMNEDVRPHGRIFALKTGDEETRVLYEPISKTCFLLDCDYYGYVKSLALAVSGDFLEEYHSIHSRHSVHRAAVDYRGIGTAIIAPSGVGKTTQAYGLLLEKHVRLIADDWFYTTIVGNGVDVQASEKNCYIRADIASDIKEYGELLEGVSLDGFGRTVTNVRRVLGKTTMKENTTLRNVIHLKRDPDDEKILRKMKTDEAMEYILNNDFCNPHRLVTDKRKRKLRKEFFKKLYERTDIYMVNTTASIEENLEQIKDIALER</sequence>
<name>A0A133VHT8_9EURY</name>
<dbReference type="SUPFAM" id="SSF53795">
    <property type="entry name" value="PEP carboxykinase-like"/>
    <property type="match status" value="1"/>
</dbReference>
<dbReference type="InterPro" id="IPR027417">
    <property type="entry name" value="P-loop_NTPase"/>
</dbReference>
<keyword evidence="2" id="KW-1185">Reference proteome</keyword>
<dbReference type="EMBL" id="LHYG01000021">
    <property type="protein sequence ID" value="KXB05984.1"/>
    <property type="molecule type" value="Genomic_DNA"/>
</dbReference>
<dbReference type="Gene3D" id="3.40.50.300">
    <property type="entry name" value="P-loop containing nucleotide triphosphate hydrolases"/>
    <property type="match status" value="1"/>
</dbReference>
<accession>A0A133VHT8</accession>
<evidence type="ECO:0000313" key="2">
    <source>
        <dbReference type="Proteomes" id="UP000070491"/>
    </source>
</evidence>
<organism evidence="1 2">
    <name type="scientific">candidate division MSBL1 archaeon SCGC-AAA382F02</name>
    <dbReference type="NCBI Taxonomy" id="1698282"/>
    <lineage>
        <taxon>Archaea</taxon>
        <taxon>Methanobacteriati</taxon>
        <taxon>Methanobacteriota</taxon>
        <taxon>candidate division MSBL1</taxon>
    </lineage>
</organism>
<dbReference type="AlphaFoldDB" id="A0A133VHT8"/>
<evidence type="ECO:0000313" key="1">
    <source>
        <dbReference type="EMBL" id="KXB05984.1"/>
    </source>
</evidence>
<evidence type="ECO:0008006" key="3">
    <source>
        <dbReference type="Google" id="ProtNLM"/>
    </source>
</evidence>